<feature type="transmembrane region" description="Helical" evidence="1">
    <location>
        <begin position="6"/>
        <end position="27"/>
    </location>
</feature>
<keyword evidence="1" id="KW-1133">Transmembrane helix</keyword>
<evidence type="ECO:0000256" key="1">
    <source>
        <dbReference type="SAM" id="Phobius"/>
    </source>
</evidence>
<name>A0A2Z2MT48_9EURY</name>
<evidence type="ECO:0000313" key="3">
    <source>
        <dbReference type="Proteomes" id="UP000250272"/>
    </source>
</evidence>
<evidence type="ECO:0000313" key="2">
    <source>
        <dbReference type="EMBL" id="ASJ05118.1"/>
    </source>
</evidence>
<reference evidence="2 3" key="1">
    <citation type="submission" date="2016-04" db="EMBL/GenBank/DDBJ databases">
        <title>Complete genome sequence of Thermococcus barossii type strain SHCK-94.</title>
        <authorList>
            <person name="Oger P.M."/>
        </authorList>
    </citation>
    <scope>NUCLEOTIDE SEQUENCE [LARGE SCALE GENOMIC DNA]</scope>
    <source>
        <strain evidence="2 3">SHCK-94</strain>
    </source>
</reference>
<gene>
    <name evidence="2" type="ORF">A3L01_06960</name>
</gene>
<keyword evidence="3" id="KW-1185">Reference proteome</keyword>
<evidence type="ECO:0008006" key="4">
    <source>
        <dbReference type="Google" id="ProtNLM"/>
    </source>
</evidence>
<feature type="transmembrane region" description="Helical" evidence="1">
    <location>
        <begin position="48"/>
        <end position="68"/>
    </location>
</feature>
<sequence length="99" mass="11269">MNELVLVSLIALIGGGFLGYFMTKTVMNNIGFPLDERAKEIAKTSAMRTLELVLLVTVVSLYYCAFFIRDERCANFMTLIFATIFFGNLAFRAYYSRKL</sequence>
<keyword evidence="1" id="KW-0472">Membrane</keyword>
<proteinExistence type="predicted"/>
<keyword evidence="1" id="KW-0812">Transmembrane</keyword>
<dbReference type="AlphaFoldDB" id="A0A2Z2MT48"/>
<dbReference type="Pfam" id="PF09946">
    <property type="entry name" value="DUF2178"/>
    <property type="match status" value="1"/>
</dbReference>
<dbReference type="Proteomes" id="UP000250272">
    <property type="component" value="Chromosome"/>
</dbReference>
<dbReference type="InterPro" id="IPR019235">
    <property type="entry name" value="DUF2178_TM"/>
</dbReference>
<dbReference type="OrthoDB" id="99520at2157"/>
<feature type="transmembrane region" description="Helical" evidence="1">
    <location>
        <begin position="74"/>
        <end position="95"/>
    </location>
</feature>
<dbReference type="RefSeq" id="WP_088865123.1">
    <property type="nucleotide sequence ID" value="NZ_CP015101.1"/>
</dbReference>
<dbReference type="EMBL" id="CP015101">
    <property type="protein sequence ID" value="ASJ05118.1"/>
    <property type="molecule type" value="Genomic_DNA"/>
</dbReference>
<protein>
    <recommendedName>
        <fullName evidence="4">DUF2178 domain-containing protein</fullName>
    </recommendedName>
</protein>
<dbReference type="KEGG" id="tbs:A3L01_06960"/>
<accession>A0A2Z2MT48</accession>
<dbReference type="GeneID" id="33326502"/>
<organism evidence="2 3">
    <name type="scientific">Thermococcus barossii</name>
    <dbReference type="NCBI Taxonomy" id="54077"/>
    <lineage>
        <taxon>Archaea</taxon>
        <taxon>Methanobacteriati</taxon>
        <taxon>Methanobacteriota</taxon>
        <taxon>Thermococci</taxon>
        <taxon>Thermococcales</taxon>
        <taxon>Thermococcaceae</taxon>
        <taxon>Thermococcus</taxon>
    </lineage>
</organism>